<dbReference type="OrthoDB" id="9787292at2"/>
<dbReference type="Pfam" id="PF13460">
    <property type="entry name" value="NAD_binding_10"/>
    <property type="match status" value="1"/>
</dbReference>
<dbReference type="RefSeq" id="WP_130347344.1">
    <property type="nucleotide sequence ID" value="NZ_SGWQ01000010.1"/>
</dbReference>
<evidence type="ECO:0000259" key="1">
    <source>
        <dbReference type="Pfam" id="PF13460"/>
    </source>
</evidence>
<dbReference type="SUPFAM" id="SSF51735">
    <property type="entry name" value="NAD(P)-binding Rossmann-fold domains"/>
    <property type="match status" value="1"/>
</dbReference>
<dbReference type="GO" id="GO:0005737">
    <property type="term" value="C:cytoplasm"/>
    <property type="evidence" value="ECO:0007669"/>
    <property type="project" value="TreeGrafter"/>
</dbReference>
<protein>
    <submittedName>
        <fullName evidence="2">Nucleoside-diphosphate-sugar epimerase</fullName>
    </submittedName>
</protein>
<name>A0A4Q7KG21_9PSEU</name>
<comment type="caution">
    <text evidence="2">The sequence shown here is derived from an EMBL/GenBank/DDBJ whole genome shotgun (WGS) entry which is preliminary data.</text>
</comment>
<proteinExistence type="predicted"/>
<dbReference type="InterPro" id="IPR036291">
    <property type="entry name" value="NAD(P)-bd_dom_sf"/>
</dbReference>
<dbReference type="Proteomes" id="UP000294257">
    <property type="component" value="Unassembled WGS sequence"/>
</dbReference>
<evidence type="ECO:0000313" key="3">
    <source>
        <dbReference type="Proteomes" id="UP000294257"/>
    </source>
</evidence>
<dbReference type="InterPro" id="IPR016040">
    <property type="entry name" value="NAD(P)-bd_dom"/>
</dbReference>
<evidence type="ECO:0000313" key="2">
    <source>
        <dbReference type="EMBL" id="RZS34019.1"/>
    </source>
</evidence>
<dbReference type="GO" id="GO:0004029">
    <property type="term" value="F:aldehyde dehydrogenase (NAD+) activity"/>
    <property type="evidence" value="ECO:0007669"/>
    <property type="project" value="TreeGrafter"/>
</dbReference>
<dbReference type="PANTHER" id="PTHR48079:SF6">
    <property type="entry name" value="NAD(P)-BINDING DOMAIN-CONTAINING PROTEIN-RELATED"/>
    <property type="match status" value="1"/>
</dbReference>
<keyword evidence="3" id="KW-1185">Reference proteome</keyword>
<accession>A0A4Q7KG21</accession>
<gene>
    <name evidence="2" type="ORF">EV193_110169</name>
</gene>
<feature type="domain" description="NAD(P)-binding" evidence="1">
    <location>
        <begin position="7"/>
        <end position="119"/>
    </location>
</feature>
<dbReference type="EMBL" id="SGWQ01000010">
    <property type="protein sequence ID" value="RZS34019.1"/>
    <property type="molecule type" value="Genomic_DNA"/>
</dbReference>
<dbReference type="InterPro" id="IPR051783">
    <property type="entry name" value="NAD(P)-dependent_oxidoreduct"/>
</dbReference>
<dbReference type="Gene3D" id="3.40.50.720">
    <property type="entry name" value="NAD(P)-binding Rossmann-like Domain"/>
    <property type="match status" value="1"/>
</dbReference>
<organism evidence="2 3">
    <name type="scientific">Herbihabitans rhizosphaerae</name>
    <dbReference type="NCBI Taxonomy" id="1872711"/>
    <lineage>
        <taxon>Bacteria</taxon>
        <taxon>Bacillati</taxon>
        <taxon>Actinomycetota</taxon>
        <taxon>Actinomycetes</taxon>
        <taxon>Pseudonocardiales</taxon>
        <taxon>Pseudonocardiaceae</taxon>
        <taxon>Herbihabitans</taxon>
    </lineage>
</organism>
<dbReference type="PANTHER" id="PTHR48079">
    <property type="entry name" value="PROTEIN YEEZ"/>
    <property type="match status" value="1"/>
</dbReference>
<reference evidence="2 3" key="1">
    <citation type="submission" date="2019-02" db="EMBL/GenBank/DDBJ databases">
        <title>Genomic Encyclopedia of Type Strains, Phase IV (KMG-IV): sequencing the most valuable type-strain genomes for metagenomic binning, comparative biology and taxonomic classification.</title>
        <authorList>
            <person name="Goeker M."/>
        </authorList>
    </citation>
    <scope>NUCLEOTIDE SEQUENCE [LARGE SCALE GENOMIC DNA]</scope>
    <source>
        <strain evidence="2 3">DSM 101727</strain>
    </source>
</reference>
<sequence>MRVLLIGSTGVLGREAAPRLLAAGHQVTGLARNDGRVPAVRALGLEPVVADVFDVESMTAATRGQDAVINLATRIPSRLRGAFAAFKETVRLREEATGTIAEAARASGDVRIIVQEGVSFVYASGGDTELDEDARLDVPKLMRSAVTAHDNVLAFARDGRTGVGLRIGLLTGDDALSRILVRATRRGFPSVPGSPDAWTTLIHPSDAAAAAVAALDAPTGVYNVGADPIRKRDHGAMLAEAAGRSTARHLPSALASYLGRSHRVVSHKLTEATGWRPERPKPSADWYPGS</sequence>
<dbReference type="AlphaFoldDB" id="A0A4Q7KG21"/>